<evidence type="ECO:0000256" key="10">
    <source>
        <dbReference type="SAM" id="MobiDB-lite"/>
    </source>
</evidence>
<dbReference type="PROSITE" id="PS50194">
    <property type="entry name" value="FILAMIN_REPEAT"/>
    <property type="match status" value="1"/>
</dbReference>
<feature type="compositionally biased region" description="Low complexity" evidence="10">
    <location>
        <begin position="1199"/>
        <end position="1209"/>
    </location>
</feature>
<gene>
    <name evidence="15" type="ORF">TrST_g2550</name>
</gene>
<keyword evidence="8" id="KW-0807">Transducer</keyword>
<dbReference type="GO" id="GO:0004965">
    <property type="term" value="F:G protein-coupled GABA receptor activity"/>
    <property type="evidence" value="ECO:0007669"/>
    <property type="project" value="InterPro"/>
</dbReference>
<name>A0A9W7EAN8_9STRA</name>
<keyword evidence="6" id="KW-0675">Receptor</keyword>
<dbReference type="InterPro" id="IPR017868">
    <property type="entry name" value="Filamin/ABP280_repeat-like"/>
</dbReference>
<evidence type="ECO:0008006" key="17">
    <source>
        <dbReference type="Google" id="ProtNLM"/>
    </source>
</evidence>
<keyword evidence="7" id="KW-0325">Glycoprotein</keyword>
<evidence type="ECO:0000256" key="11">
    <source>
        <dbReference type="SAM" id="Phobius"/>
    </source>
</evidence>
<comment type="subcellular location">
    <subcellularLocation>
        <location evidence="1">Membrane</location>
        <topology evidence="1">Multi-pass membrane protein</topology>
    </subcellularLocation>
</comment>
<dbReference type="Gene3D" id="2.60.40.10">
    <property type="entry name" value="Immunoglobulins"/>
    <property type="match status" value="1"/>
</dbReference>
<dbReference type="PANTHER" id="PTHR10519:SF20">
    <property type="entry name" value="G-PROTEIN COUPLED RECEPTOR 156-RELATED"/>
    <property type="match status" value="1"/>
</dbReference>
<evidence type="ECO:0000256" key="9">
    <source>
        <dbReference type="PROSITE-ProRule" id="PRU00087"/>
    </source>
</evidence>
<evidence type="ECO:0000313" key="15">
    <source>
        <dbReference type="EMBL" id="GMH72017.1"/>
    </source>
</evidence>
<feature type="region of interest" description="Disordered" evidence="10">
    <location>
        <begin position="1175"/>
        <end position="1224"/>
    </location>
</feature>
<keyword evidence="2 11" id="KW-0812">Transmembrane</keyword>
<keyword evidence="12" id="KW-0732">Signal</keyword>
<comment type="caution">
    <text evidence="15">The sequence shown here is derived from an EMBL/GenBank/DDBJ whole genome shotgun (WGS) entry which is preliminary data.</text>
</comment>
<dbReference type="PROSITE" id="PS50259">
    <property type="entry name" value="G_PROTEIN_RECEP_F3_4"/>
    <property type="match status" value="1"/>
</dbReference>
<dbReference type="InterPro" id="IPR036020">
    <property type="entry name" value="WW_dom_sf"/>
</dbReference>
<evidence type="ECO:0000256" key="4">
    <source>
        <dbReference type="ARBA" id="ARBA00023040"/>
    </source>
</evidence>
<dbReference type="SUPFAM" id="SSF63825">
    <property type="entry name" value="YWTD domain"/>
    <property type="match status" value="1"/>
</dbReference>
<feature type="region of interest" description="Disordered" evidence="10">
    <location>
        <begin position="1138"/>
        <end position="1161"/>
    </location>
</feature>
<dbReference type="PROSITE" id="PS50020">
    <property type="entry name" value="WW_DOMAIN_2"/>
    <property type="match status" value="1"/>
</dbReference>
<dbReference type="InterPro" id="IPR001202">
    <property type="entry name" value="WW_dom"/>
</dbReference>
<evidence type="ECO:0000256" key="2">
    <source>
        <dbReference type="ARBA" id="ARBA00022692"/>
    </source>
</evidence>
<evidence type="ECO:0000259" key="13">
    <source>
        <dbReference type="PROSITE" id="PS50020"/>
    </source>
</evidence>
<dbReference type="InterPro" id="IPR013783">
    <property type="entry name" value="Ig-like_fold"/>
</dbReference>
<dbReference type="InterPro" id="IPR002455">
    <property type="entry name" value="GPCR3_GABA-B"/>
</dbReference>
<evidence type="ECO:0000256" key="8">
    <source>
        <dbReference type="ARBA" id="ARBA00023224"/>
    </source>
</evidence>
<feature type="domain" description="WW" evidence="13">
    <location>
        <begin position="1214"/>
        <end position="1247"/>
    </location>
</feature>
<evidence type="ECO:0000313" key="16">
    <source>
        <dbReference type="Proteomes" id="UP001165085"/>
    </source>
</evidence>
<evidence type="ECO:0000256" key="3">
    <source>
        <dbReference type="ARBA" id="ARBA00022989"/>
    </source>
</evidence>
<dbReference type="Gene3D" id="2.20.70.10">
    <property type="match status" value="1"/>
</dbReference>
<accession>A0A9W7EAN8</accession>
<dbReference type="GO" id="GO:0038039">
    <property type="term" value="C:G protein-coupled receptor heterodimeric complex"/>
    <property type="evidence" value="ECO:0007669"/>
    <property type="project" value="TreeGrafter"/>
</dbReference>
<dbReference type="CDD" id="cd15047">
    <property type="entry name" value="7tmC_GABA-B-like"/>
    <property type="match status" value="1"/>
</dbReference>
<dbReference type="InterPro" id="IPR014756">
    <property type="entry name" value="Ig_E-set"/>
</dbReference>
<dbReference type="GO" id="GO:0007214">
    <property type="term" value="P:gamma-aminobutyric acid signaling pathway"/>
    <property type="evidence" value="ECO:0007669"/>
    <property type="project" value="TreeGrafter"/>
</dbReference>
<protein>
    <recommendedName>
        <fullName evidence="17">G-protein coupled receptors family 3 profile domain-containing protein</fullName>
    </recommendedName>
</protein>
<keyword evidence="5 11" id="KW-0472">Membrane</keyword>
<reference evidence="16" key="1">
    <citation type="journal article" date="2023" name="Commun. Biol.">
        <title>Genome analysis of Parmales, the sister group of diatoms, reveals the evolutionary specialization of diatoms from phago-mixotrophs to photoautotrophs.</title>
        <authorList>
            <person name="Ban H."/>
            <person name="Sato S."/>
            <person name="Yoshikawa S."/>
            <person name="Yamada K."/>
            <person name="Nakamura Y."/>
            <person name="Ichinomiya M."/>
            <person name="Sato N."/>
            <person name="Blanc-Mathieu R."/>
            <person name="Endo H."/>
            <person name="Kuwata A."/>
            <person name="Ogata H."/>
        </authorList>
    </citation>
    <scope>NUCLEOTIDE SEQUENCE [LARGE SCALE GENOMIC DNA]</scope>
    <source>
        <strain evidence="16">NIES 3701</strain>
    </source>
</reference>
<feature type="compositionally biased region" description="Polar residues" evidence="10">
    <location>
        <begin position="1077"/>
        <end position="1088"/>
    </location>
</feature>
<dbReference type="EMBL" id="BRXY01000153">
    <property type="protein sequence ID" value="GMH72017.1"/>
    <property type="molecule type" value="Genomic_DNA"/>
</dbReference>
<keyword evidence="16" id="KW-1185">Reference proteome</keyword>
<evidence type="ECO:0000259" key="14">
    <source>
        <dbReference type="PROSITE" id="PS50259"/>
    </source>
</evidence>
<keyword evidence="3 11" id="KW-1133">Transmembrane helix</keyword>
<feature type="region of interest" description="Disordered" evidence="10">
    <location>
        <begin position="1072"/>
        <end position="1112"/>
    </location>
</feature>
<feature type="compositionally biased region" description="Basic and acidic residues" evidence="10">
    <location>
        <begin position="1175"/>
        <end position="1194"/>
    </location>
</feature>
<feature type="transmembrane region" description="Helical" evidence="11">
    <location>
        <begin position="799"/>
        <end position="821"/>
    </location>
</feature>
<feature type="transmembrane region" description="Helical" evidence="11">
    <location>
        <begin position="833"/>
        <end position="853"/>
    </location>
</feature>
<keyword evidence="4" id="KW-0297">G-protein coupled receptor</keyword>
<evidence type="ECO:0000256" key="1">
    <source>
        <dbReference type="ARBA" id="ARBA00004141"/>
    </source>
</evidence>
<feature type="domain" description="G-protein coupled receptors family 3 profile" evidence="14">
    <location>
        <begin position="795"/>
        <end position="1058"/>
    </location>
</feature>
<feature type="repeat" description="Filamin" evidence="9">
    <location>
        <begin position="605"/>
        <end position="648"/>
    </location>
</feature>
<dbReference type="SUPFAM" id="SSF51045">
    <property type="entry name" value="WW domain"/>
    <property type="match status" value="1"/>
</dbReference>
<feature type="transmembrane region" description="Helical" evidence="11">
    <location>
        <begin position="865"/>
        <end position="883"/>
    </location>
</feature>
<evidence type="ECO:0000256" key="7">
    <source>
        <dbReference type="ARBA" id="ARBA00023180"/>
    </source>
</evidence>
<organism evidence="15 16">
    <name type="scientific">Triparma strigata</name>
    <dbReference type="NCBI Taxonomy" id="1606541"/>
    <lineage>
        <taxon>Eukaryota</taxon>
        <taxon>Sar</taxon>
        <taxon>Stramenopiles</taxon>
        <taxon>Ochrophyta</taxon>
        <taxon>Bolidophyceae</taxon>
        <taxon>Parmales</taxon>
        <taxon>Triparmaceae</taxon>
        <taxon>Triparma</taxon>
    </lineage>
</organism>
<feature type="signal peptide" evidence="12">
    <location>
        <begin position="1"/>
        <end position="22"/>
    </location>
</feature>
<evidence type="ECO:0000256" key="5">
    <source>
        <dbReference type="ARBA" id="ARBA00023136"/>
    </source>
</evidence>
<dbReference type="Pfam" id="PF00003">
    <property type="entry name" value="7tm_3"/>
    <property type="match status" value="1"/>
</dbReference>
<feature type="transmembrane region" description="Helical" evidence="11">
    <location>
        <begin position="904"/>
        <end position="926"/>
    </location>
</feature>
<sequence>MTPLPSVLLPFLILQLIQVAQAAKLAEYNDTTTCSTPCWEGTEDCCKYVNQPMHATSSSSRIAFYNPEISEYDRFAEDSNLLQMTANNNFIEIDSTGETLFFTNSARQAVEEFSVHTGKYVKDSCTATMLGAENQNFAPGAFRVSPYTGDYFVADTLRIATRDGGTKVYRYSGEDCMEAELFFWSNETDPTSGTRYGYVVEDIAFGSKHMIYFLASWGEQSSNSDSHVLSYNVTTGALVRNVNFGSAYDFTGIEALEDDTLFISSRTGGLSGALVKLDPLTGDVLTTSGNTNPALKQYNGGTAFGIQGNGGLYPCLPSEAPCATAQGVPPRIDAWAVRKAPNGLLYVADYSFGVPWAIHPQSGRIVGRLGTSFGMLIFAHNIAFNNGAWGALSDVGINAENVKAGEPLTVIVDVLNSAGNEFCGNPHLTAVQSGYTWFGEAPSFNSEIGTFSSWTQDDTKCNRWTTQIPGEVASLVYSDGEDKEIVDPRLKAFCESTSCNFDEYKFKITVFTGKVGFNKVVGTALPFSVAPGSPKGSETQLLTTMMEVSSNQTDCVEVEARDEYGNTLLYGGSANQITFHVDDEEYIAPGLPNTPLDTVGLPKNKINVKDLHNGNYRICSTYGPAGVHFLSMHLSGEEIKSSPLSVVVTPSAAAGANTVATGDGIDRIDEMDGAENIFYVAPKDSRGNLLTASLLDVSMLSVSITYSGDGFNERNKGVGVDTKVELETDGRFKVCYIISGKLKRDSDYKMVSISVSINGEPIQAQLENEDSTTPLVSLGVMQGSRIINYEMSTGLVITLYLECSFLIGLTCFFIGLVKYWENENAIKFSQRKFLYIMLGGILFIYLSFLLLIVDYSDAVCGAENFLFHIGIWTTLLPLVAKTYRTNKIANNRGLKRVKITDKMLLQWTGAAMFVVILLLILQIAFYPAKAAEMTGSPRYLENGVAVTYVVTQCTAGMSPVSGLLFAGELGVIVYLAVLAHFTRRVPSAFAEAKYIALSIYNLCLIIAFLAILVGVVQINTDYPELFMSITGFCMILGVGAMQVMIFLPKFIIILRKKEVKLEDILGEDEKKRLPRPSRSNLEMSNHGNSSGGGERRFSGVHRGGSTTNAMRSPMNLVSSSLAHGSMASVMEDDIKVGGLHSSPGFGSSSGSSPGDSEVGSLKTELDRLRRLEEQLKKDNDRQQKEIDKMKELNKKLQVSSRASLGRSSSFVAQPPANSDWVPMMDDDGKPYYYNSKTDDCTYNVPKKW</sequence>
<dbReference type="OrthoDB" id="193034at2759"/>
<dbReference type="SUPFAM" id="SSF81296">
    <property type="entry name" value="E set domains"/>
    <property type="match status" value="1"/>
</dbReference>
<dbReference type="AlphaFoldDB" id="A0A9W7EAN8"/>
<proteinExistence type="predicted"/>
<evidence type="ECO:0000256" key="6">
    <source>
        <dbReference type="ARBA" id="ARBA00023170"/>
    </source>
</evidence>
<feature type="chain" id="PRO_5040794855" description="G-protein coupled receptors family 3 profile domain-containing protein" evidence="12">
    <location>
        <begin position="23"/>
        <end position="1248"/>
    </location>
</feature>
<dbReference type="InterPro" id="IPR017978">
    <property type="entry name" value="GPCR_3_C"/>
</dbReference>
<evidence type="ECO:0000256" key="12">
    <source>
        <dbReference type="SAM" id="SignalP"/>
    </source>
</evidence>
<dbReference type="Proteomes" id="UP001165085">
    <property type="component" value="Unassembled WGS sequence"/>
</dbReference>
<feature type="transmembrane region" description="Helical" evidence="11">
    <location>
        <begin position="994"/>
        <end position="1019"/>
    </location>
</feature>
<feature type="transmembrane region" description="Helical" evidence="11">
    <location>
        <begin position="1025"/>
        <end position="1047"/>
    </location>
</feature>
<feature type="transmembrane region" description="Helical" evidence="11">
    <location>
        <begin position="963"/>
        <end position="982"/>
    </location>
</feature>
<dbReference type="PANTHER" id="PTHR10519">
    <property type="entry name" value="GABA-B RECEPTOR"/>
    <property type="match status" value="1"/>
</dbReference>